<evidence type="ECO:0000313" key="3">
    <source>
        <dbReference type="Proteomes" id="UP000697710"/>
    </source>
</evidence>
<dbReference type="InterPro" id="IPR015943">
    <property type="entry name" value="WD40/YVTN_repeat-like_dom_sf"/>
</dbReference>
<evidence type="ECO:0008006" key="4">
    <source>
        <dbReference type="Google" id="ProtNLM"/>
    </source>
</evidence>
<reference evidence="2" key="1">
    <citation type="submission" date="2020-04" db="EMBL/GenBank/DDBJ databases">
        <authorList>
            <person name="Zhang T."/>
        </authorList>
    </citation>
    <scope>NUCLEOTIDE SEQUENCE</scope>
    <source>
        <strain evidence="2">HKST-UBA01</strain>
    </source>
</reference>
<dbReference type="EMBL" id="JAGQHR010000475">
    <property type="protein sequence ID" value="MCA9728782.1"/>
    <property type="molecule type" value="Genomic_DNA"/>
</dbReference>
<gene>
    <name evidence="2" type="ORF">KC729_13915</name>
</gene>
<protein>
    <recommendedName>
        <fullName evidence="4">FlgD Ig-like domain-containing protein</fullName>
    </recommendedName>
</protein>
<dbReference type="Proteomes" id="UP000697710">
    <property type="component" value="Unassembled WGS sequence"/>
</dbReference>
<dbReference type="PANTHER" id="PTHR43739:SF5">
    <property type="entry name" value="EXO-ALPHA-SIALIDASE"/>
    <property type="match status" value="1"/>
</dbReference>
<organism evidence="2 3">
    <name type="scientific">Eiseniibacteriota bacterium</name>
    <dbReference type="NCBI Taxonomy" id="2212470"/>
    <lineage>
        <taxon>Bacteria</taxon>
        <taxon>Candidatus Eiseniibacteriota</taxon>
    </lineage>
</organism>
<comment type="caution">
    <text evidence="2">The sequence shown here is derived from an EMBL/GenBank/DDBJ whole genome shotgun (WGS) entry which is preliminary data.</text>
</comment>
<name>A0A956M243_UNCEI</name>
<dbReference type="Gene3D" id="2.130.10.10">
    <property type="entry name" value="YVTN repeat-like/Quinoprotein amine dehydrogenase"/>
    <property type="match status" value="3"/>
</dbReference>
<feature type="compositionally biased region" description="Polar residues" evidence="1">
    <location>
        <begin position="507"/>
        <end position="520"/>
    </location>
</feature>
<sequence length="527" mass="56613">MWASGYDTVNEWVYRSTDGGATFSPRGRPTMGYALDALVADPVDANRVILASLAPCSAWDGGVVWQSTNQGTSWALLLGPGNCSEVAVSLQFGNGDPSRLYFATQGSGGFWASENAGSTWEVRNQGIHSYPVRYVRSDGAGHVYARGFDLRLVGTDPSAPWTNHPPEYWSEPTGFEVSRGTPGLLYECGTSFPSDVGEPFAAGSEDFGDNWTPPPGSLPPGMDSYPYRYAPAWNDHTVYLLGSGGIYRSDDANQSYQQVSPIHSFGCAAVDPADEDHLFAGQWVNPVVMESVDGGATWSPRADGLPFGNPLRIEVDPTDSDHLVVAIVGAGIYETLNGGASWSLLFAYTGDLNDAAWDPVLGYVYLATAAEGIVTDDPGVADGFPMHRVRAVAYDAASRSLVAGTDNGLYVTGLLEPAEVGEDESTLPSRLSLRVAPVPARESVTIELRRTEGVSARVDIVDVNGRIVRRLYEGAIAADQRLEWDTRDQSTRLVPAGLYWVRATVSEGKQSETGPKQGSTERVLVLR</sequence>
<dbReference type="GO" id="GO:0010411">
    <property type="term" value="P:xyloglucan metabolic process"/>
    <property type="evidence" value="ECO:0007669"/>
    <property type="project" value="TreeGrafter"/>
</dbReference>
<evidence type="ECO:0000256" key="1">
    <source>
        <dbReference type="SAM" id="MobiDB-lite"/>
    </source>
</evidence>
<evidence type="ECO:0000313" key="2">
    <source>
        <dbReference type="EMBL" id="MCA9728782.1"/>
    </source>
</evidence>
<feature type="region of interest" description="Disordered" evidence="1">
    <location>
        <begin position="507"/>
        <end position="527"/>
    </location>
</feature>
<dbReference type="AlphaFoldDB" id="A0A956M243"/>
<dbReference type="InterPro" id="IPR052025">
    <property type="entry name" value="Xyloglucanase_GH74"/>
</dbReference>
<reference evidence="2" key="2">
    <citation type="journal article" date="2021" name="Microbiome">
        <title>Successional dynamics and alternative stable states in a saline activated sludge microbial community over 9 years.</title>
        <authorList>
            <person name="Wang Y."/>
            <person name="Ye J."/>
            <person name="Ju F."/>
            <person name="Liu L."/>
            <person name="Boyd J.A."/>
            <person name="Deng Y."/>
            <person name="Parks D.H."/>
            <person name="Jiang X."/>
            <person name="Yin X."/>
            <person name="Woodcroft B.J."/>
            <person name="Tyson G.W."/>
            <person name="Hugenholtz P."/>
            <person name="Polz M.F."/>
            <person name="Zhang T."/>
        </authorList>
    </citation>
    <scope>NUCLEOTIDE SEQUENCE</scope>
    <source>
        <strain evidence="2">HKST-UBA01</strain>
    </source>
</reference>
<proteinExistence type="predicted"/>
<dbReference type="Gene3D" id="2.60.40.4070">
    <property type="match status" value="1"/>
</dbReference>
<dbReference type="PANTHER" id="PTHR43739">
    <property type="entry name" value="XYLOGLUCANASE (EUROFUNG)"/>
    <property type="match status" value="1"/>
</dbReference>
<dbReference type="SUPFAM" id="SSF110296">
    <property type="entry name" value="Oligoxyloglucan reducing end-specific cellobiohydrolase"/>
    <property type="match status" value="2"/>
</dbReference>
<accession>A0A956M243</accession>